<sequence>MTIDNIKVNYILNVPNCTIDIEEYSEINEDTEKVQYLNWAVESST</sequence>
<gene>
    <name evidence="1" type="ORF">SAMN05880501_107112</name>
</gene>
<evidence type="ECO:0000313" key="2">
    <source>
        <dbReference type="Proteomes" id="UP000219636"/>
    </source>
</evidence>
<dbReference type="EMBL" id="OBMQ01000007">
    <property type="protein sequence ID" value="SOC13149.1"/>
    <property type="molecule type" value="Genomic_DNA"/>
</dbReference>
<proteinExistence type="predicted"/>
<protein>
    <submittedName>
        <fullName evidence="1">Uncharacterized protein</fullName>
    </submittedName>
</protein>
<dbReference type="Proteomes" id="UP000219636">
    <property type="component" value="Unassembled WGS sequence"/>
</dbReference>
<dbReference type="AlphaFoldDB" id="A0A285SXB3"/>
<name>A0A285SXB3_9BACL</name>
<evidence type="ECO:0000313" key="1">
    <source>
        <dbReference type="EMBL" id="SOC13149.1"/>
    </source>
</evidence>
<accession>A0A285SXB3</accession>
<organism evidence="1 2">
    <name type="scientific">Ureibacillus xyleni</name>
    <dbReference type="NCBI Taxonomy" id="614648"/>
    <lineage>
        <taxon>Bacteria</taxon>
        <taxon>Bacillati</taxon>
        <taxon>Bacillota</taxon>
        <taxon>Bacilli</taxon>
        <taxon>Bacillales</taxon>
        <taxon>Caryophanaceae</taxon>
        <taxon>Ureibacillus</taxon>
    </lineage>
</organism>
<keyword evidence="2" id="KW-1185">Reference proteome</keyword>
<reference evidence="2" key="1">
    <citation type="submission" date="2017-08" db="EMBL/GenBank/DDBJ databases">
        <authorList>
            <person name="Varghese N."/>
            <person name="Submissions S."/>
        </authorList>
    </citation>
    <scope>NUCLEOTIDE SEQUENCE [LARGE SCALE GENOMIC DNA]</scope>
    <source>
        <strain evidence="2">JC22</strain>
    </source>
</reference>